<dbReference type="Proteomes" id="UP000464178">
    <property type="component" value="Chromosome"/>
</dbReference>
<dbReference type="GO" id="GO:0016020">
    <property type="term" value="C:membrane"/>
    <property type="evidence" value="ECO:0007669"/>
    <property type="project" value="UniProtKB-SubCell"/>
</dbReference>
<dbReference type="PANTHER" id="PTHR42829:SF2">
    <property type="entry name" value="NADH-UBIQUINONE OXIDOREDUCTASE CHAIN 5"/>
    <property type="match status" value="1"/>
</dbReference>
<dbReference type="PRINTS" id="PR01434">
    <property type="entry name" value="NADHDHGNASE5"/>
</dbReference>
<comment type="subcellular location">
    <subcellularLocation>
        <location evidence="1">Endomembrane system</location>
        <topology evidence="1">Multi-pass membrane protein</topology>
    </subcellularLocation>
    <subcellularLocation>
        <location evidence="5">Membrane</location>
        <topology evidence="5">Multi-pass membrane protein</topology>
    </subcellularLocation>
</comment>
<evidence type="ECO:0000313" key="11">
    <source>
        <dbReference type="Proteomes" id="UP000464178"/>
    </source>
</evidence>
<dbReference type="GO" id="GO:0015990">
    <property type="term" value="P:electron transport coupled proton transport"/>
    <property type="evidence" value="ECO:0007669"/>
    <property type="project" value="TreeGrafter"/>
</dbReference>
<keyword evidence="11" id="KW-1185">Reference proteome</keyword>
<evidence type="ECO:0000313" key="10">
    <source>
        <dbReference type="EMBL" id="VTR95751.1"/>
    </source>
</evidence>
<dbReference type="EMBL" id="LR593886">
    <property type="protein sequence ID" value="VTR95751.1"/>
    <property type="molecule type" value="Genomic_DNA"/>
</dbReference>
<feature type="transmembrane region" description="Helical" evidence="7">
    <location>
        <begin position="12"/>
        <end position="32"/>
    </location>
</feature>
<dbReference type="GO" id="GO:0042773">
    <property type="term" value="P:ATP synthesis coupled electron transport"/>
    <property type="evidence" value="ECO:0007669"/>
    <property type="project" value="InterPro"/>
</dbReference>
<feature type="transmembrane region" description="Helical" evidence="7">
    <location>
        <begin position="156"/>
        <end position="175"/>
    </location>
</feature>
<feature type="transmembrane region" description="Helical" evidence="7">
    <location>
        <begin position="133"/>
        <end position="150"/>
    </location>
</feature>
<keyword evidence="3 7" id="KW-1133">Transmembrane helix</keyword>
<evidence type="ECO:0000259" key="8">
    <source>
        <dbReference type="Pfam" id="PF00361"/>
    </source>
</evidence>
<feature type="compositionally biased region" description="Basic and acidic residues" evidence="6">
    <location>
        <begin position="465"/>
        <end position="478"/>
    </location>
</feature>
<feature type="domain" description="NADH-Ubiquinone oxidoreductase (complex I) chain 5 N-terminal" evidence="9">
    <location>
        <begin position="88"/>
        <end position="134"/>
    </location>
</feature>
<dbReference type="PANTHER" id="PTHR42829">
    <property type="entry name" value="NADH-UBIQUINONE OXIDOREDUCTASE CHAIN 5"/>
    <property type="match status" value="1"/>
</dbReference>
<dbReference type="GO" id="GO:0008137">
    <property type="term" value="F:NADH dehydrogenase (ubiquinone) activity"/>
    <property type="evidence" value="ECO:0007669"/>
    <property type="project" value="InterPro"/>
</dbReference>
<dbReference type="InterPro" id="IPR003945">
    <property type="entry name" value="NU5C-like"/>
</dbReference>
<dbReference type="Pfam" id="PF00361">
    <property type="entry name" value="Proton_antipo_M"/>
    <property type="match status" value="1"/>
</dbReference>
<accession>A0A6P2D373</accession>
<evidence type="ECO:0000256" key="3">
    <source>
        <dbReference type="ARBA" id="ARBA00022989"/>
    </source>
</evidence>
<dbReference type="GO" id="GO:0003954">
    <property type="term" value="F:NADH dehydrogenase activity"/>
    <property type="evidence" value="ECO:0007669"/>
    <property type="project" value="TreeGrafter"/>
</dbReference>
<dbReference type="KEGG" id="gms:SOIL9_19630"/>
<feature type="transmembrane region" description="Helical" evidence="7">
    <location>
        <begin position="187"/>
        <end position="208"/>
    </location>
</feature>
<dbReference type="AlphaFoldDB" id="A0A6P2D373"/>
<name>A0A6P2D373_9BACT</name>
<evidence type="ECO:0000256" key="7">
    <source>
        <dbReference type="SAM" id="Phobius"/>
    </source>
</evidence>
<evidence type="ECO:0000256" key="1">
    <source>
        <dbReference type="ARBA" id="ARBA00004127"/>
    </source>
</evidence>
<evidence type="ECO:0008006" key="12">
    <source>
        <dbReference type="Google" id="ProtNLM"/>
    </source>
</evidence>
<feature type="transmembrane region" description="Helical" evidence="7">
    <location>
        <begin position="233"/>
        <end position="259"/>
    </location>
</feature>
<evidence type="ECO:0000256" key="4">
    <source>
        <dbReference type="ARBA" id="ARBA00023136"/>
    </source>
</evidence>
<feature type="transmembrane region" description="Helical" evidence="7">
    <location>
        <begin position="44"/>
        <end position="65"/>
    </location>
</feature>
<keyword evidence="2 5" id="KW-0812">Transmembrane</keyword>
<dbReference type="Pfam" id="PF00662">
    <property type="entry name" value="Proton_antipo_N"/>
    <property type="match status" value="1"/>
</dbReference>
<dbReference type="GO" id="GO:0012505">
    <property type="term" value="C:endomembrane system"/>
    <property type="evidence" value="ECO:0007669"/>
    <property type="project" value="UniProtKB-SubCell"/>
</dbReference>
<gene>
    <name evidence="10" type="ORF">SOIL9_19630</name>
</gene>
<dbReference type="InterPro" id="IPR001516">
    <property type="entry name" value="Proton_antipo_N"/>
</dbReference>
<keyword evidence="4 7" id="KW-0472">Membrane</keyword>
<feature type="transmembrane region" description="Helical" evidence="7">
    <location>
        <begin position="328"/>
        <end position="345"/>
    </location>
</feature>
<dbReference type="RefSeq" id="WP_197909599.1">
    <property type="nucleotide sequence ID" value="NZ_LR593886.1"/>
</dbReference>
<organism evidence="10 11">
    <name type="scientific">Gemmata massiliana</name>
    <dbReference type="NCBI Taxonomy" id="1210884"/>
    <lineage>
        <taxon>Bacteria</taxon>
        <taxon>Pseudomonadati</taxon>
        <taxon>Planctomycetota</taxon>
        <taxon>Planctomycetia</taxon>
        <taxon>Gemmatales</taxon>
        <taxon>Gemmataceae</taxon>
        <taxon>Gemmata</taxon>
    </lineage>
</organism>
<feature type="transmembrane region" description="Helical" evidence="7">
    <location>
        <begin position="101"/>
        <end position="121"/>
    </location>
</feature>
<reference evidence="10 11" key="1">
    <citation type="submission" date="2019-05" db="EMBL/GenBank/DDBJ databases">
        <authorList>
            <consortium name="Science for Life Laboratories"/>
        </authorList>
    </citation>
    <scope>NUCLEOTIDE SEQUENCE [LARGE SCALE GENOMIC DNA]</scope>
    <source>
        <strain evidence="10">Soil9</strain>
    </source>
</reference>
<protein>
    <recommendedName>
        <fullName evidence="12">NADH:quinone oxidoreductase/Mrp antiporter membrane subunit domain-containing protein</fullName>
    </recommendedName>
</protein>
<evidence type="ECO:0000256" key="6">
    <source>
        <dbReference type="SAM" id="MobiDB-lite"/>
    </source>
</evidence>
<feature type="region of interest" description="Disordered" evidence="6">
    <location>
        <begin position="453"/>
        <end position="478"/>
    </location>
</feature>
<feature type="transmembrane region" description="Helical" evidence="7">
    <location>
        <begin position="295"/>
        <end position="316"/>
    </location>
</feature>
<sequence length="478" mass="52180">MPDLARLSTFAGLVALVAPVALVAVLGMPSLVGRPLSERATGRACRWFIALGFLATLGVFVFMLVTGDRHVVVNLGNWVSIHDTRESAHYHFAVKFEFDRLSVPLALLSFTLCGTIGAFAVKYLHREPGYNRFFVLFSVFLTGMVTASLADTIETLFAGWELVGLSSALLVAFFHERPAPSRNGLRVWIVYRVSDAALLFAAVVLHHVTGEGDFDQLMGAEAWPYGRVALPELQALGIGLLLLLAAAGKSALVPFSGWLPRAMEGPTPSSAVFYGALSVHLGAFLLLRLSPLIAVSMWLALAVVALGLTTAVYAYIAGTVQTDIKSALSFASLAQVGIIVTEIGLGHWVSFLWYVALAHLLSHACLRTLQFLRAPTLLQDYRILENAIGDRLPRPPGPLAAAPGPLRTRLYRFALERGYLDTFLADFVARPFVLVFRWFDRLEHRWTAFLNGTREPAPPPASPADKLKQVPELAEQRP</sequence>
<dbReference type="InterPro" id="IPR001750">
    <property type="entry name" value="ND/Mrp_TM"/>
</dbReference>
<feature type="transmembrane region" description="Helical" evidence="7">
    <location>
        <begin position="271"/>
        <end position="289"/>
    </location>
</feature>
<evidence type="ECO:0000256" key="5">
    <source>
        <dbReference type="RuleBase" id="RU000320"/>
    </source>
</evidence>
<evidence type="ECO:0000259" key="9">
    <source>
        <dbReference type="Pfam" id="PF00662"/>
    </source>
</evidence>
<feature type="domain" description="NADH:quinone oxidoreductase/Mrp antiporter transmembrane" evidence="8">
    <location>
        <begin position="155"/>
        <end position="375"/>
    </location>
</feature>
<evidence type="ECO:0000256" key="2">
    <source>
        <dbReference type="ARBA" id="ARBA00022692"/>
    </source>
</evidence>
<proteinExistence type="predicted"/>